<comment type="caution">
    <text evidence="1">The sequence shown here is derived from an EMBL/GenBank/DDBJ whole genome shotgun (WGS) entry which is preliminary data.</text>
</comment>
<keyword evidence="2" id="KW-1185">Reference proteome</keyword>
<protein>
    <submittedName>
        <fullName evidence="1">Uncharacterized protein</fullName>
    </submittedName>
</protein>
<evidence type="ECO:0000313" key="1">
    <source>
        <dbReference type="EMBL" id="GIY79844.1"/>
    </source>
</evidence>
<dbReference type="AlphaFoldDB" id="A0AAV4WDB5"/>
<dbReference type="Proteomes" id="UP001054945">
    <property type="component" value="Unassembled WGS sequence"/>
</dbReference>
<evidence type="ECO:0000313" key="2">
    <source>
        <dbReference type="Proteomes" id="UP001054945"/>
    </source>
</evidence>
<organism evidence="1 2">
    <name type="scientific">Caerostris extrusa</name>
    <name type="common">Bark spider</name>
    <name type="synonym">Caerostris bankana</name>
    <dbReference type="NCBI Taxonomy" id="172846"/>
    <lineage>
        <taxon>Eukaryota</taxon>
        <taxon>Metazoa</taxon>
        <taxon>Ecdysozoa</taxon>
        <taxon>Arthropoda</taxon>
        <taxon>Chelicerata</taxon>
        <taxon>Arachnida</taxon>
        <taxon>Araneae</taxon>
        <taxon>Araneomorphae</taxon>
        <taxon>Entelegynae</taxon>
        <taxon>Araneoidea</taxon>
        <taxon>Araneidae</taxon>
        <taxon>Caerostris</taxon>
    </lineage>
</organism>
<gene>
    <name evidence="1" type="ORF">CEXT_558261</name>
</gene>
<dbReference type="EMBL" id="BPLR01015937">
    <property type="protein sequence ID" value="GIY79844.1"/>
    <property type="molecule type" value="Genomic_DNA"/>
</dbReference>
<reference evidence="1 2" key="1">
    <citation type="submission" date="2021-06" db="EMBL/GenBank/DDBJ databases">
        <title>Caerostris extrusa draft genome.</title>
        <authorList>
            <person name="Kono N."/>
            <person name="Arakawa K."/>
        </authorList>
    </citation>
    <scope>NUCLEOTIDE SEQUENCE [LARGE SCALE GENOMIC DNA]</scope>
</reference>
<accession>A0AAV4WDB5</accession>
<proteinExistence type="predicted"/>
<sequence length="100" mass="11433">MLLPNTDLFITRPSNLEEIPACGNISQDLIRPALRSIRNFRACRDSKPAPYNLNRKFLQTGQRLAVPNQRSTLLIEVYNLLIPSDWKINKRSKGETSPVK</sequence>
<name>A0AAV4WDB5_CAEEX</name>